<dbReference type="EMBL" id="JAIWYP010000005">
    <property type="protein sequence ID" value="KAH3816807.1"/>
    <property type="molecule type" value="Genomic_DNA"/>
</dbReference>
<reference evidence="1" key="2">
    <citation type="submission" date="2020-11" db="EMBL/GenBank/DDBJ databases">
        <authorList>
            <person name="McCartney M.A."/>
            <person name="Auch B."/>
            <person name="Kono T."/>
            <person name="Mallez S."/>
            <person name="Becker A."/>
            <person name="Gohl D.M."/>
            <person name="Silverstein K.A.T."/>
            <person name="Koren S."/>
            <person name="Bechman K.B."/>
            <person name="Herman A."/>
            <person name="Abrahante J.E."/>
            <person name="Garbe J."/>
        </authorList>
    </citation>
    <scope>NUCLEOTIDE SEQUENCE</scope>
    <source>
        <strain evidence="1">Duluth1</strain>
        <tissue evidence="1">Whole animal</tissue>
    </source>
</reference>
<keyword evidence="2" id="KW-1185">Reference proteome</keyword>
<evidence type="ECO:0000313" key="2">
    <source>
        <dbReference type="Proteomes" id="UP000828390"/>
    </source>
</evidence>
<reference evidence="1" key="1">
    <citation type="journal article" date="2019" name="bioRxiv">
        <title>The Genome of the Zebra Mussel, Dreissena polymorpha: A Resource for Invasive Species Research.</title>
        <authorList>
            <person name="McCartney M.A."/>
            <person name="Auch B."/>
            <person name="Kono T."/>
            <person name="Mallez S."/>
            <person name="Zhang Y."/>
            <person name="Obille A."/>
            <person name="Becker A."/>
            <person name="Abrahante J.E."/>
            <person name="Garbe J."/>
            <person name="Badalamenti J.P."/>
            <person name="Herman A."/>
            <person name="Mangelson H."/>
            <person name="Liachko I."/>
            <person name="Sullivan S."/>
            <person name="Sone E.D."/>
            <person name="Koren S."/>
            <person name="Silverstein K.A.T."/>
            <person name="Beckman K.B."/>
            <person name="Gohl D.M."/>
        </authorList>
    </citation>
    <scope>NUCLEOTIDE SEQUENCE</scope>
    <source>
        <strain evidence="1">Duluth1</strain>
        <tissue evidence="1">Whole animal</tissue>
    </source>
</reference>
<accession>A0A9D4GH68</accession>
<dbReference type="Proteomes" id="UP000828390">
    <property type="component" value="Unassembled WGS sequence"/>
</dbReference>
<organism evidence="1 2">
    <name type="scientific">Dreissena polymorpha</name>
    <name type="common">Zebra mussel</name>
    <name type="synonym">Mytilus polymorpha</name>
    <dbReference type="NCBI Taxonomy" id="45954"/>
    <lineage>
        <taxon>Eukaryota</taxon>
        <taxon>Metazoa</taxon>
        <taxon>Spiralia</taxon>
        <taxon>Lophotrochozoa</taxon>
        <taxon>Mollusca</taxon>
        <taxon>Bivalvia</taxon>
        <taxon>Autobranchia</taxon>
        <taxon>Heteroconchia</taxon>
        <taxon>Euheterodonta</taxon>
        <taxon>Imparidentia</taxon>
        <taxon>Neoheterodontei</taxon>
        <taxon>Myida</taxon>
        <taxon>Dreissenoidea</taxon>
        <taxon>Dreissenidae</taxon>
        <taxon>Dreissena</taxon>
    </lineage>
</organism>
<gene>
    <name evidence="1" type="ORF">DPMN_118330</name>
</gene>
<comment type="caution">
    <text evidence="1">The sequence shown here is derived from an EMBL/GenBank/DDBJ whole genome shotgun (WGS) entry which is preliminary data.</text>
</comment>
<proteinExistence type="predicted"/>
<sequence>MRDHDTEILLQSGLLCAAESNASMKMDVHSFTLSIQLSCDGLNVNLRLVCPVEQSNQASFPVASRGSC</sequence>
<dbReference type="AlphaFoldDB" id="A0A9D4GH68"/>
<name>A0A9D4GH68_DREPO</name>
<protein>
    <submittedName>
        <fullName evidence="1">Uncharacterized protein</fullName>
    </submittedName>
</protein>
<evidence type="ECO:0000313" key="1">
    <source>
        <dbReference type="EMBL" id="KAH3816807.1"/>
    </source>
</evidence>